<dbReference type="PANTHER" id="PTHR15710">
    <property type="entry name" value="E3 UBIQUITIN-PROTEIN LIGASE PRAJA"/>
    <property type="match status" value="1"/>
</dbReference>
<reference evidence="9 10" key="1">
    <citation type="journal article" date="2009" name="Nature">
        <title>Evolution of pathogenicity and sexual reproduction in eight Candida genomes.</title>
        <authorList>
            <person name="Butler G."/>
            <person name="Rasmussen M.D."/>
            <person name="Lin M.F."/>
            <person name="Santos M.A."/>
            <person name="Sakthikumar S."/>
            <person name="Munro C.A."/>
            <person name="Rheinbay E."/>
            <person name="Grabherr M."/>
            <person name="Forche A."/>
            <person name="Reedy J.L."/>
            <person name="Agrafioti I."/>
            <person name="Arnaud M.B."/>
            <person name="Bates S."/>
            <person name="Brown A.J."/>
            <person name="Brunke S."/>
            <person name="Costanzo M.C."/>
            <person name="Fitzpatrick D.A."/>
            <person name="de Groot P.W."/>
            <person name="Harris D."/>
            <person name="Hoyer L.L."/>
            <person name="Hube B."/>
            <person name="Klis F.M."/>
            <person name="Kodira C."/>
            <person name="Lennard N."/>
            <person name="Logue M.E."/>
            <person name="Martin R."/>
            <person name="Neiman A.M."/>
            <person name="Nikolaou E."/>
            <person name="Quail M.A."/>
            <person name="Quinn J."/>
            <person name="Santos M.C."/>
            <person name="Schmitzberger F.F."/>
            <person name="Sherlock G."/>
            <person name="Shah P."/>
            <person name="Silverstein K.A."/>
            <person name="Skrzypek M.S."/>
            <person name="Soll D."/>
            <person name="Staggs R."/>
            <person name="Stansfield I."/>
            <person name="Stumpf M.P."/>
            <person name="Sudbery P.E."/>
            <person name="Srikantha T."/>
            <person name="Zeng Q."/>
            <person name="Berman J."/>
            <person name="Berriman M."/>
            <person name="Heitman J."/>
            <person name="Gow N.A."/>
            <person name="Lorenz M.C."/>
            <person name="Birren B.W."/>
            <person name="Kellis M."/>
            <person name="Cuomo C.A."/>
        </authorList>
    </citation>
    <scope>NUCLEOTIDE SEQUENCE [LARGE SCALE GENOMIC DNA]</scope>
    <source>
        <strain evidence="10">ATCC MYA-3404 / T1</strain>
    </source>
</reference>
<keyword evidence="2" id="KW-0479">Metal-binding</keyword>
<evidence type="ECO:0000256" key="2">
    <source>
        <dbReference type="ARBA" id="ARBA00022723"/>
    </source>
</evidence>
<evidence type="ECO:0000313" key="10">
    <source>
        <dbReference type="Proteomes" id="UP000002037"/>
    </source>
</evidence>
<feature type="compositionally biased region" description="Polar residues" evidence="7">
    <location>
        <begin position="299"/>
        <end position="319"/>
    </location>
</feature>
<dbReference type="InterPro" id="IPR013083">
    <property type="entry name" value="Znf_RING/FYVE/PHD"/>
</dbReference>
<feature type="domain" description="RING-type" evidence="8">
    <location>
        <begin position="177"/>
        <end position="201"/>
    </location>
</feature>
<evidence type="ECO:0000256" key="7">
    <source>
        <dbReference type="SAM" id="MobiDB-lite"/>
    </source>
</evidence>
<dbReference type="RefSeq" id="XP_002546483.1">
    <property type="nucleotide sequence ID" value="XM_002546437.1"/>
</dbReference>
<dbReference type="GO" id="GO:0061630">
    <property type="term" value="F:ubiquitin protein ligase activity"/>
    <property type="evidence" value="ECO:0007669"/>
    <property type="project" value="TreeGrafter"/>
</dbReference>
<keyword evidence="3 6" id="KW-0863">Zinc-finger</keyword>
<dbReference type="AlphaFoldDB" id="C5MIR8"/>
<feature type="compositionally biased region" description="Low complexity" evidence="7">
    <location>
        <begin position="325"/>
        <end position="348"/>
    </location>
</feature>
<comment type="pathway">
    <text evidence="1">Protein modification; protein ubiquitination.</text>
</comment>
<dbReference type="KEGG" id="ctp:CTRG_05961"/>
<name>C5MIR8_CANTT</name>
<proteinExistence type="predicted"/>
<feature type="region of interest" description="Disordered" evidence="7">
    <location>
        <begin position="298"/>
        <end position="402"/>
    </location>
</feature>
<dbReference type="Proteomes" id="UP000002037">
    <property type="component" value="Unassembled WGS sequence"/>
</dbReference>
<dbReference type="GO" id="GO:0016567">
    <property type="term" value="P:protein ubiquitination"/>
    <property type="evidence" value="ECO:0007669"/>
    <property type="project" value="UniProtKB-UniPathway"/>
</dbReference>
<dbReference type="PROSITE" id="PS50089">
    <property type="entry name" value="ZF_RING_2"/>
    <property type="match status" value="1"/>
</dbReference>
<evidence type="ECO:0000256" key="6">
    <source>
        <dbReference type="PROSITE-ProRule" id="PRU00175"/>
    </source>
</evidence>
<dbReference type="eggNOG" id="ENOG502SW0H">
    <property type="taxonomic scope" value="Eukaryota"/>
</dbReference>
<organism evidence="9 10">
    <name type="scientific">Candida tropicalis (strain ATCC MYA-3404 / T1)</name>
    <name type="common">Yeast</name>
    <dbReference type="NCBI Taxonomy" id="294747"/>
    <lineage>
        <taxon>Eukaryota</taxon>
        <taxon>Fungi</taxon>
        <taxon>Dikarya</taxon>
        <taxon>Ascomycota</taxon>
        <taxon>Saccharomycotina</taxon>
        <taxon>Pichiomycetes</taxon>
        <taxon>Debaryomycetaceae</taxon>
        <taxon>Candida/Lodderomyces clade</taxon>
        <taxon>Candida</taxon>
    </lineage>
</organism>
<gene>
    <name evidence="9" type="ORF">CTRG_05961</name>
</gene>
<keyword evidence="4" id="KW-0833">Ubl conjugation pathway</keyword>
<sequence length="402" mass="46183">MGDFMINLEFMDENTYIRPFLETIFNSKKKKPASEEAIASLEKVDVSKLNDKFCSICYEAFDTTKKANENNKTTNSSNFGDRPDVAIENDKVLSEKLALYGIYHEPMAKTGKFNDPSVFFPTDPGSAYYSRFPQRNLSTLEDVTMEDQFPGYEDKSFTDKKLNKYQNEGHIAVKMPECEHVFGLPCIVEWLKSNVSCPLCRKEVEAKNENSKKSKREAIEQRTLSNFNSRDDMIDHIENHSTDIFNPFRRPFNPRITPITDSYMRQEWSSPHSQSRVGAMDPELVMPRKFPFGDPIVSRRTNTFRPVSRTINRFSTNVANPRYRNPNNNGNSTSTSTSASNTAESDTTGDVENRTARFADNDDDDRSEERRRRRRSASNDSSRSARRVNFSPHTTNIDDLHD</sequence>
<dbReference type="EMBL" id="GG692404">
    <property type="protein sequence ID" value="EER30562.1"/>
    <property type="molecule type" value="Genomic_DNA"/>
</dbReference>
<dbReference type="Pfam" id="PF12678">
    <property type="entry name" value="zf-rbx1"/>
    <property type="match status" value="1"/>
</dbReference>
<evidence type="ECO:0000259" key="8">
    <source>
        <dbReference type="PROSITE" id="PS50089"/>
    </source>
</evidence>
<dbReference type="UniPathway" id="UPA00143"/>
<evidence type="ECO:0000256" key="1">
    <source>
        <dbReference type="ARBA" id="ARBA00004906"/>
    </source>
</evidence>
<dbReference type="STRING" id="294747.C5MIR8"/>
<protein>
    <recommendedName>
        <fullName evidence="8">RING-type domain-containing protein</fullName>
    </recommendedName>
</protein>
<feature type="compositionally biased region" description="Basic and acidic residues" evidence="7">
    <location>
        <begin position="351"/>
        <end position="360"/>
    </location>
</feature>
<keyword evidence="10" id="KW-1185">Reference proteome</keyword>
<dbReference type="HOGENOM" id="CLU_051223_0_0_1"/>
<dbReference type="GO" id="GO:0008270">
    <property type="term" value="F:zinc ion binding"/>
    <property type="evidence" value="ECO:0007669"/>
    <property type="project" value="UniProtKB-KW"/>
</dbReference>
<dbReference type="InterPro" id="IPR001841">
    <property type="entry name" value="Znf_RING"/>
</dbReference>
<dbReference type="SUPFAM" id="SSF57850">
    <property type="entry name" value="RING/U-box"/>
    <property type="match status" value="1"/>
</dbReference>
<evidence type="ECO:0000313" key="9">
    <source>
        <dbReference type="EMBL" id="EER30562.1"/>
    </source>
</evidence>
<dbReference type="InterPro" id="IPR024766">
    <property type="entry name" value="Znf_RING_H2"/>
</dbReference>
<keyword evidence="5" id="KW-0862">Zinc</keyword>
<dbReference type="GO" id="GO:0005737">
    <property type="term" value="C:cytoplasm"/>
    <property type="evidence" value="ECO:0007669"/>
    <property type="project" value="TreeGrafter"/>
</dbReference>
<dbReference type="OrthoDB" id="8062037at2759"/>
<evidence type="ECO:0000256" key="3">
    <source>
        <dbReference type="ARBA" id="ARBA00022771"/>
    </source>
</evidence>
<evidence type="ECO:0000256" key="4">
    <source>
        <dbReference type="ARBA" id="ARBA00022786"/>
    </source>
</evidence>
<dbReference type="GeneID" id="8296078"/>
<dbReference type="VEuPathDB" id="FungiDB:CTRG_05961"/>
<dbReference type="PANTHER" id="PTHR15710:SF196">
    <property type="entry name" value="F6A14.12 PROTEIN-RELATED"/>
    <property type="match status" value="1"/>
</dbReference>
<dbReference type="GO" id="GO:0051603">
    <property type="term" value="P:proteolysis involved in protein catabolic process"/>
    <property type="evidence" value="ECO:0007669"/>
    <property type="project" value="UniProtKB-ARBA"/>
</dbReference>
<evidence type="ECO:0000256" key="5">
    <source>
        <dbReference type="ARBA" id="ARBA00022833"/>
    </source>
</evidence>
<accession>C5MIR8</accession>
<dbReference type="Gene3D" id="3.30.40.10">
    <property type="entry name" value="Zinc/RING finger domain, C3HC4 (zinc finger)"/>
    <property type="match status" value="1"/>
</dbReference>